<comment type="caution">
    <text evidence="2">The sequence shown here is derived from an EMBL/GenBank/DDBJ whole genome shotgun (WGS) entry which is preliminary data.</text>
</comment>
<feature type="compositionally biased region" description="Polar residues" evidence="1">
    <location>
        <begin position="102"/>
        <end position="123"/>
    </location>
</feature>
<gene>
    <name evidence="2" type="ORF">CHS0354_022919</name>
</gene>
<accession>A0AAE0S298</accession>
<organism evidence="2 3">
    <name type="scientific">Potamilus streckersoni</name>
    <dbReference type="NCBI Taxonomy" id="2493646"/>
    <lineage>
        <taxon>Eukaryota</taxon>
        <taxon>Metazoa</taxon>
        <taxon>Spiralia</taxon>
        <taxon>Lophotrochozoa</taxon>
        <taxon>Mollusca</taxon>
        <taxon>Bivalvia</taxon>
        <taxon>Autobranchia</taxon>
        <taxon>Heteroconchia</taxon>
        <taxon>Palaeoheterodonta</taxon>
        <taxon>Unionida</taxon>
        <taxon>Unionoidea</taxon>
        <taxon>Unionidae</taxon>
        <taxon>Ambleminae</taxon>
        <taxon>Lampsilini</taxon>
        <taxon>Potamilus</taxon>
    </lineage>
</organism>
<sequence length="136" mass="14364">FSCGFEDYIEILKMARLKALFVVFITAFSRTSALSSSLPVTTTMSPTRTTEVDTSIPNTFTHSSSTLSAIASTTPTSSSSPTTPTIKEDSTTNNNISHSSSAGSELTSTEPQSPSNETASQKNGVDPSHSMFGIKD</sequence>
<feature type="region of interest" description="Disordered" evidence="1">
    <location>
        <begin position="35"/>
        <end position="136"/>
    </location>
</feature>
<evidence type="ECO:0000313" key="3">
    <source>
        <dbReference type="Proteomes" id="UP001195483"/>
    </source>
</evidence>
<reference evidence="2" key="2">
    <citation type="journal article" date="2021" name="Genome Biol. Evol.">
        <title>Developing a high-quality reference genome for a parasitic bivalve with doubly uniparental inheritance (Bivalvia: Unionida).</title>
        <authorList>
            <person name="Smith C.H."/>
        </authorList>
    </citation>
    <scope>NUCLEOTIDE SEQUENCE</scope>
    <source>
        <strain evidence="2">CHS0354</strain>
        <tissue evidence="2">Mantle</tissue>
    </source>
</reference>
<feature type="non-terminal residue" evidence="2">
    <location>
        <position position="136"/>
    </location>
</feature>
<protein>
    <submittedName>
        <fullName evidence="2">Uncharacterized protein</fullName>
    </submittedName>
</protein>
<keyword evidence="3" id="KW-1185">Reference proteome</keyword>
<evidence type="ECO:0000256" key="1">
    <source>
        <dbReference type="SAM" id="MobiDB-lite"/>
    </source>
</evidence>
<reference evidence="2" key="1">
    <citation type="journal article" date="2021" name="Genome Biol. Evol.">
        <title>A High-Quality Reference Genome for a Parasitic Bivalve with Doubly Uniparental Inheritance (Bivalvia: Unionida).</title>
        <authorList>
            <person name="Smith C.H."/>
        </authorList>
    </citation>
    <scope>NUCLEOTIDE SEQUENCE</scope>
    <source>
        <strain evidence="2">CHS0354</strain>
    </source>
</reference>
<feature type="compositionally biased region" description="Polar residues" evidence="1">
    <location>
        <begin position="52"/>
        <end position="62"/>
    </location>
</feature>
<dbReference type="Proteomes" id="UP001195483">
    <property type="component" value="Unassembled WGS sequence"/>
</dbReference>
<evidence type="ECO:0000313" key="2">
    <source>
        <dbReference type="EMBL" id="KAK3583869.1"/>
    </source>
</evidence>
<dbReference type="AlphaFoldDB" id="A0AAE0S298"/>
<name>A0AAE0S298_9BIVA</name>
<reference evidence="2" key="3">
    <citation type="submission" date="2023-05" db="EMBL/GenBank/DDBJ databases">
        <authorList>
            <person name="Smith C.H."/>
        </authorList>
    </citation>
    <scope>NUCLEOTIDE SEQUENCE</scope>
    <source>
        <strain evidence="2">CHS0354</strain>
        <tissue evidence="2">Mantle</tissue>
    </source>
</reference>
<feature type="compositionally biased region" description="Low complexity" evidence="1">
    <location>
        <begin position="63"/>
        <end position="101"/>
    </location>
</feature>
<proteinExistence type="predicted"/>
<dbReference type="EMBL" id="JAEAOA010001385">
    <property type="protein sequence ID" value="KAK3583869.1"/>
    <property type="molecule type" value="Genomic_DNA"/>
</dbReference>